<dbReference type="GO" id="GO:0009897">
    <property type="term" value="C:external side of plasma membrane"/>
    <property type="evidence" value="ECO:0007669"/>
    <property type="project" value="TreeGrafter"/>
</dbReference>
<dbReference type="PANTHER" id="PTHR16675">
    <property type="entry name" value="MHC CLASS I-RELATED"/>
    <property type="match status" value="1"/>
</dbReference>
<keyword evidence="2" id="KW-1133">Transmembrane helix</keyword>
<accession>A0A3N0YSE1</accession>
<feature type="domain" description="Ig-like" evidence="4">
    <location>
        <begin position="183"/>
        <end position="274"/>
    </location>
</feature>
<dbReference type="SMART" id="SM00407">
    <property type="entry name" value="IGc1"/>
    <property type="match status" value="1"/>
</dbReference>
<feature type="signal peptide" evidence="3">
    <location>
        <begin position="1"/>
        <end position="16"/>
    </location>
</feature>
<dbReference type="Gene3D" id="2.60.40.10">
    <property type="entry name" value="Immunoglobulins"/>
    <property type="match status" value="1"/>
</dbReference>
<reference evidence="5 6" key="1">
    <citation type="submission" date="2018-10" db="EMBL/GenBank/DDBJ databases">
        <title>Genome assembly for a Yunnan-Guizhou Plateau 3E fish, Anabarilius grahami (Regan), and its evolutionary and genetic applications.</title>
        <authorList>
            <person name="Jiang W."/>
        </authorList>
    </citation>
    <scope>NUCLEOTIDE SEQUENCE [LARGE SCALE GENOMIC DNA]</scope>
    <source>
        <strain evidence="5">AG-KIZ</strain>
        <tissue evidence="5">Muscle</tissue>
    </source>
</reference>
<dbReference type="GO" id="GO:0005615">
    <property type="term" value="C:extracellular space"/>
    <property type="evidence" value="ECO:0007669"/>
    <property type="project" value="TreeGrafter"/>
</dbReference>
<evidence type="ECO:0000256" key="2">
    <source>
        <dbReference type="SAM" id="Phobius"/>
    </source>
</evidence>
<evidence type="ECO:0000313" key="5">
    <source>
        <dbReference type="EMBL" id="ROL49129.1"/>
    </source>
</evidence>
<keyword evidence="1" id="KW-0325">Glycoprotein</keyword>
<proteinExistence type="predicted"/>
<feature type="transmembrane region" description="Helical" evidence="2">
    <location>
        <begin position="290"/>
        <end position="316"/>
    </location>
</feature>
<dbReference type="InterPro" id="IPR007110">
    <property type="entry name" value="Ig-like_dom"/>
</dbReference>
<gene>
    <name evidence="5" type="ORF">DPX16_16744</name>
</gene>
<dbReference type="Pfam" id="PF07654">
    <property type="entry name" value="C1-set"/>
    <property type="match status" value="1"/>
</dbReference>
<dbReference type="InterPro" id="IPR036179">
    <property type="entry name" value="Ig-like_dom_sf"/>
</dbReference>
<sequence length="327" mass="37813">MQTLVFLLSYLTAVKAAGQTQFPEFTVVLMLDDVQVMYYDSISLKNVHRSQSNSNEDNAVKIFSDIYDIMKDRTFYLKDHQNCTDGLHVYQKRVGCELLDNDQPGLFLSWDAFNGQNTEDFTFDVVNRTMQINLPWMRIKGMGQMEWLHVKFLYEHVYHPVCMKTLRTFLEKEKNTVMRKVKPRVRILKKKLPDSQGLQISCLATGFYPRHINLTLFRDDQPVDDDQITGGEVLPNGDGTYQTRKSLVISAEEQRKRQKYNCTANYLNLDNKLDIMFDGDLEKSDFGSSALFVVISVLVAIVCVAILIITALIIWWKRCFAGKCFYS</sequence>
<dbReference type="GO" id="GO:0006955">
    <property type="term" value="P:immune response"/>
    <property type="evidence" value="ECO:0007669"/>
    <property type="project" value="TreeGrafter"/>
</dbReference>
<dbReference type="InterPro" id="IPR011162">
    <property type="entry name" value="MHC_I/II-like_Ag-recog"/>
</dbReference>
<dbReference type="EMBL" id="RJVU01027559">
    <property type="protein sequence ID" value="ROL49129.1"/>
    <property type="molecule type" value="Genomic_DNA"/>
</dbReference>
<dbReference type="InterPro" id="IPR013783">
    <property type="entry name" value="Ig-like_fold"/>
</dbReference>
<protein>
    <submittedName>
        <fullName evidence="5">DLA class I histocompatibility antigen, A9/A9 alpha chain</fullName>
    </submittedName>
</protein>
<dbReference type="PROSITE" id="PS50835">
    <property type="entry name" value="IG_LIKE"/>
    <property type="match status" value="1"/>
</dbReference>
<keyword evidence="2" id="KW-0472">Membrane</keyword>
<dbReference type="OrthoDB" id="8936120at2759"/>
<evidence type="ECO:0000256" key="1">
    <source>
        <dbReference type="ARBA" id="ARBA00023180"/>
    </source>
</evidence>
<evidence type="ECO:0000256" key="3">
    <source>
        <dbReference type="SAM" id="SignalP"/>
    </source>
</evidence>
<dbReference type="SUPFAM" id="SSF54452">
    <property type="entry name" value="MHC antigen-recognition domain"/>
    <property type="match status" value="1"/>
</dbReference>
<dbReference type="PANTHER" id="PTHR16675:SF191">
    <property type="entry name" value="CLASS I HISTOCOMPATIBILITY ANTIGEN, F10 ALPHA CHAIN-LIKE-RELATED"/>
    <property type="match status" value="1"/>
</dbReference>
<dbReference type="InterPro" id="IPR037055">
    <property type="entry name" value="MHC_I-like_Ag-recog_sf"/>
</dbReference>
<keyword evidence="6" id="KW-1185">Reference proteome</keyword>
<feature type="chain" id="PRO_5018045509" evidence="3">
    <location>
        <begin position="17"/>
        <end position="327"/>
    </location>
</feature>
<dbReference type="Gene3D" id="3.30.500.10">
    <property type="entry name" value="MHC class I-like antigen recognition-like"/>
    <property type="match status" value="1"/>
</dbReference>
<organism evidence="5 6">
    <name type="scientific">Anabarilius grahami</name>
    <name type="common">Kanglang fish</name>
    <name type="synonym">Barilius grahami</name>
    <dbReference type="NCBI Taxonomy" id="495550"/>
    <lineage>
        <taxon>Eukaryota</taxon>
        <taxon>Metazoa</taxon>
        <taxon>Chordata</taxon>
        <taxon>Craniata</taxon>
        <taxon>Vertebrata</taxon>
        <taxon>Euteleostomi</taxon>
        <taxon>Actinopterygii</taxon>
        <taxon>Neopterygii</taxon>
        <taxon>Teleostei</taxon>
        <taxon>Ostariophysi</taxon>
        <taxon>Cypriniformes</taxon>
        <taxon>Xenocyprididae</taxon>
        <taxon>Xenocypridinae</taxon>
        <taxon>Xenocypridinae incertae sedis</taxon>
        <taxon>Anabarilius</taxon>
    </lineage>
</organism>
<dbReference type="InterPro" id="IPR003597">
    <property type="entry name" value="Ig_C1-set"/>
</dbReference>
<keyword evidence="3" id="KW-0732">Signal</keyword>
<name>A0A3N0YSE1_ANAGA</name>
<evidence type="ECO:0000313" key="6">
    <source>
        <dbReference type="Proteomes" id="UP000281406"/>
    </source>
</evidence>
<dbReference type="AlphaFoldDB" id="A0A3N0YSE1"/>
<comment type="caution">
    <text evidence="5">The sequence shown here is derived from an EMBL/GenBank/DDBJ whole genome shotgun (WGS) entry which is preliminary data.</text>
</comment>
<dbReference type="InterPro" id="IPR050208">
    <property type="entry name" value="MHC_class-I_related"/>
</dbReference>
<dbReference type="SUPFAM" id="SSF48726">
    <property type="entry name" value="Immunoglobulin"/>
    <property type="match status" value="1"/>
</dbReference>
<keyword evidence="2" id="KW-0812">Transmembrane</keyword>
<evidence type="ECO:0000259" key="4">
    <source>
        <dbReference type="PROSITE" id="PS50835"/>
    </source>
</evidence>
<dbReference type="Proteomes" id="UP000281406">
    <property type="component" value="Unassembled WGS sequence"/>
</dbReference>